<keyword evidence="2" id="KW-1185">Reference proteome</keyword>
<evidence type="ECO:0000313" key="1">
    <source>
        <dbReference type="EMBL" id="KAH7135354.1"/>
    </source>
</evidence>
<reference evidence="1" key="1">
    <citation type="journal article" date="2021" name="Nat. Commun.">
        <title>Genetic determinants of endophytism in the Arabidopsis root mycobiome.</title>
        <authorList>
            <person name="Mesny F."/>
            <person name="Miyauchi S."/>
            <person name="Thiergart T."/>
            <person name="Pickel B."/>
            <person name="Atanasova L."/>
            <person name="Karlsson M."/>
            <person name="Huettel B."/>
            <person name="Barry K.W."/>
            <person name="Haridas S."/>
            <person name="Chen C."/>
            <person name="Bauer D."/>
            <person name="Andreopoulos W."/>
            <person name="Pangilinan J."/>
            <person name="LaButti K."/>
            <person name="Riley R."/>
            <person name="Lipzen A."/>
            <person name="Clum A."/>
            <person name="Drula E."/>
            <person name="Henrissat B."/>
            <person name="Kohler A."/>
            <person name="Grigoriev I.V."/>
            <person name="Martin F.M."/>
            <person name="Hacquard S."/>
        </authorList>
    </citation>
    <scope>NUCLEOTIDE SEQUENCE</scope>
    <source>
        <strain evidence="1">MPI-CAGE-CH-0243</strain>
    </source>
</reference>
<dbReference type="Proteomes" id="UP000700596">
    <property type="component" value="Unassembled WGS sequence"/>
</dbReference>
<comment type="caution">
    <text evidence="1">The sequence shown here is derived from an EMBL/GenBank/DDBJ whole genome shotgun (WGS) entry which is preliminary data.</text>
</comment>
<proteinExistence type="predicted"/>
<protein>
    <submittedName>
        <fullName evidence="1">Uncharacterized protein</fullName>
    </submittedName>
</protein>
<name>A0A9P9E9X8_9PLEO</name>
<gene>
    <name evidence="1" type="ORF">B0J11DRAFT_157818</name>
</gene>
<evidence type="ECO:0000313" key="2">
    <source>
        <dbReference type="Proteomes" id="UP000700596"/>
    </source>
</evidence>
<sequence>MTTGRQSVRALTTPFYLLSCQCHVAGFLLFEHQIDSINSPTSFLSCSLDIHIYTTHFQKWSKVRPKHSHPKPSLPLTTTTAIKKTPCKFLEFSGGTYLVSGTKQNSSMLIELRHHIHHHCHEPQFNTLNRQAQPDRIRSPSPLILVSQFGAIPPHYSNFNACIQPSLLLKFGNPQFSAPLRVHRRTRLEFLASTEAPTKVLLNLRHLALYMVAKYIQTRPDQLVISKETSSSVSRILMTRARAEASLHTLTYCHSSKWVRSRRKTGLGLIIRL</sequence>
<accession>A0A9P9E9X8</accession>
<organism evidence="1 2">
    <name type="scientific">Dendryphion nanum</name>
    <dbReference type="NCBI Taxonomy" id="256645"/>
    <lineage>
        <taxon>Eukaryota</taxon>
        <taxon>Fungi</taxon>
        <taxon>Dikarya</taxon>
        <taxon>Ascomycota</taxon>
        <taxon>Pezizomycotina</taxon>
        <taxon>Dothideomycetes</taxon>
        <taxon>Pleosporomycetidae</taxon>
        <taxon>Pleosporales</taxon>
        <taxon>Torulaceae</taxon>
        <taxon>Dendryphion</taxon>
    </lineage>
</organism>
<dbReference type="AlphaFoldDB" id="A0A9P9E9X8"/>
<dbReference type="EMBL" id="JAGMWT010000002">
    <property type="protein sequence ID" value="KAH7135354.1"/>
    <property type="molecule type" value="Genomic_DNA"/>
</dbReference>